<proteinExistence type="predicted"/>
<dbReference type="STRING" id="1109443.G4TN38"/>
<evidence type="ECO:0008006" key="3">
    <source>
        <dbReference type="Google" id="ProtNLM"/>
    </source>
</evidence>
<evidence type="ECO:0000313" key="2">
    <source>
        <dbReference type="Proteomes" id="UP000007148"/>
    </source>
</evidence>
<dbReference type="InterPro" id="IPR029063">
    <property type="entry name" value="SAM-dependent_MTases_sf"/>
</dbReference>
<keyword evidence="2" id="KW-1185">Reference proteome</keyword>
<dbReference type="SUPFAM" id="SSF53335">
    <property type="entry name" value="S-adenosyl-L-methionine-dependent methyltransferases"/>
    <property type="match status" value="1"/>
</dbReference>
<dbReference type="OrthoDB" id="2013972at2759"/>
<sequence length="369" mass="42707">MAYQNAPPAKTHYVLPQDDKEFNRLDLQHEMLKIGFNGLNVCNELVNSVLTNRMGEELQVLDLGSGSGSWAIEMARQYPYVKVHGLDLKPREHEETLPSNCDFEVWDINDGLDHHYRQFDFVHCRFTETGFKDHKRAMTEIERCLKPGGLLMFIIATIPVTEERNTPYMPYMSTQTDGSWLQRAIIAQRVGIRNMGSDPYTAAQEVDTGLWKHELIEPATCGAALFTFPVGPWATSSDPAEAERLRTLGELNKRNILIVHHHWRALFDHSKRSEKEWKILIENTERELHTDEHHLSIRVRALWGRRVNTESPPSPYHAPNDNKSSFTGFRLASFYDSEEEWLRLSEEYNSRLTPEMRALMTIPNYDPLE</sequence>
<organism evidence="1 2">
    <name type="scientific">Serendipita indica (strain DSM 11827)</name>
    <name type="common">Root endophyte fungus</name>
    <name type="synonym">Piriformospora indica</name>
    <dbReference type="NCBI Taxonomy" id="1109443"/>
    <lineage>
        <taxon>Eukaryota</taxon>
        <taxon>Fungi</taxon>
        <taxon>Dikarya</taxon>
        <taxon>Basidiomycota</taxon>
        <taxon>Agaricomycotina</taxon>
        <taxon>Agaricomycetes</taxon>
        <taxon>Sebacinales</taxon>
        <taxon>Serendipitaceae</taxon>
        <taxon>Serendipita</taxon>
    </lineage>
</organism>
<dbReference type="HOGENOM" id="CLU_010595_5_0_1"/>
<dbReference type="OMA" id="GIQVMGR"/>
<dbReference type="EMBL" id="CAFZ01000180">
    <property type="protein sequence ID" value="CCA72731.1"/>
    <property type="molecule type" value="Genomic_DNA"/>
</dbReference>
<name>G4TN38_SERID</name>
<accession>G4TN38</accession>
<dbReference type="Proteomes" id="UP000007148">
    <property type="component" value="Unassembled WGS sequence"/>
</dbReference>
<dbReference type="PANTHER" id="PTHR43591">
    <property type="entry name" value="METHYLTRANSFERASE"/>
    <property type="match status" value="1"/>
</dbReference>
<dbReference type="Gene3D" id="3.40.50.150">
    <property type="entry name" value="Vaccinia Virus protein VP39"/>
    <property type="match status" value="1"/>
</dbReference>
<dbReference type="Pfam" id="PF13489">
    <property type="entry name" value="Methyltransf_23"/>
    <property type="match status" value="1"/>
</dbReference>
<comment type="caution">
    <text evidence="1">The sequence shown here is derived from an EMBL/GenBank/DDBJ whole genome shotgun (WGS) entry which is preliminary data.</text>
</comment>
<dbReference type="eggNOG" id="ENOG502S6PS">
    <property type="taxonomic scope" value="Eukaryota"/>
</dbReference>
<protein>
    <recommendedName>
        <fullName evidence="3">Methyltransferase domain-containing protein</fullName>
    </recommendedName>
</protein>
<dbReference type="CDD" id="cd02440">
    <property type="entry name" value="AdoMet_MTases"/>
    <property type="match status" value="1"/>
</dbReference>
<evidence type="ECO:0000313" key="1">
    <source>
        <dbReference type="EMBL" id="CCA72731.1"/>
    </source>
</evidence>
<gene>
    <name evidence="1" type="ORF">PIIN_06668</name>
</gene>
<reference evidence="1 2" key="1">
    <citation type="journal article" date="2011" name="PLoS Pathog.">
        <title>Endophytic Life Strategies Decoded by Genome and Transcriptome Analyses of the Mutualistic Root Symbiont Piriformospora indica.</title>
        <authorList>
            <person name="Zuccaro A."/>
            <person name="Lahrmann U."/>
            <person name="Guldener U."/>
            <person name="Langen G."/>
            <person name="Pfiffi S."/>
            <person name="Biedenkopf D."/>
            <person name="Wong P."/>
            <person name="Samans B."/>
            <person name="Grimm C."/>
            <person name="Basiewicz M."/>
            <person name="Murat C."/>
            <person name="Martin F."/>
            <person name="Kogel K.H."/>
        </authorList>
    </citation>
    <scope>NUCLEOTIDE SEQUENCE [LARGE SCALE GENOMIC DNA]</scope>
    <source>
        <strain evidence="1 2">DSM 11827</strain>
    </source>
</reference>
<dbReference type="AlphaFoldDB" id="G4TN38"/>
<dbReference type="InParanoid" id="G4TN38"/>